<protein>
    <submittedName>
        <fullName evidence="6">IclR family transcriptional regulator</fullName>
    </submittedName>
</protein>
<dbReference type="InterPro" id="IPR014757">
    <property type="entry name" value="Tscrpt_reg_IclR_C"/>
</dbReference>
<evidence type="ECO:0000259" key="4">
    <source>
        <dbReference type="PROSITE" id="PS51077"/>
    </source>
</evidence>
<dbReference type="InterPro" id="IPR036390">
    <property type="entry name" value="WH_DNA-bd_sf"/>
</dbReference>
<dbReference type="Pfam" id="PF09339">
    <property type="entry name" value="HTH_IclR"/>
    <property type="match status" value="1"/>
</dbReference>
<dbReference type="InterPro" id="IPR050707">
    <property type="entry name" value="HTH_MetabolicPath_Reg"/>
</dbReference>
<dbReference type="InterPro" id="IPR036388">
    <property type="entry name" value="WH-like_DNA-bd_sf"/>
</dbReference>
<evidence type="ECO:0000259" key="5">
    <source>
        <dbReference type="PROSITE" id="PS51078"/>
    </source>
</evidence>
<dbReference type="Gene3D" id="3.30.450.40">
    <property type="match status" value="1"/>
</dbReference>
<keyword evidence="7" id="KW-1185">Reference proteome</keyword>
<dbReference type="Pfam" id="PF01614">
    <property type="entry name" value="IclR_C"/>
    <property type="match status" value="1"/>
</dbReference>
<evidence type="ECO:0000313" key="6">
    <source>
        <dbReference type="EMBL" id="GAA1700902.1"/>
    </source>
</evidence>
<dbReference type="PROSITE" id="PS51078">
    <property type="entry name" value="ICLR_ED"/>
    <property type="match status" value="1"/>
</dbReference>
<proteinExistence type="predicted"/>
<accession>A0ABP4U9U0</accession>
<reference evidence="7" key="1">
    <citation type="journal article" date="2019" name="Int. J. Syst. Evol. Microbiol.">
        <title>The Global Catalogue of Microorganisms (GCM) 10K type strain sequencing project: providing services to taxonomists for standard genome sequencing and annotation.</title>
        <authorList>
            <consortium name="The Broad Institute Genomics Platform"/>
            <consortium name="The Broad Institute Genome Sequencing Center for Infectious Disease"/>
            <person name="Wu L."/>
            <person name="Ma J."/>
        </authorList>
    </citation>
    <scope>NUCLEOTIDE SEQUENCE [LARGE SCALE GENOMIC DNA]</scope>
    <source>
        <strain evidence="7">JCM 14718</strain>
    </source>
</reference>
<evidence type="ECO:0000256" key="3">
    <source>
        <dbReference type="ARBA" id="ARBA00023163"/>
    </source>
</evidence>
<feature type="domain" description="HTH iclR-type" evidence="4">
    <location>
        <begin position="14"/>
        <end position="75"/>
    </location>
</feature>
<dbReference type="SUPFAM" id="SSF46785">
    <property type="entry name" value="Winged helix' DNA-binding domain"/>
    <property type="match status" value="1"/>
</dbReference>
<keyword evidence="3" id="KW-0804">Transcription</keyword>
<evidence type="ECO:0000256" key="1">
    <source>
        <dbReference type="ARBA" id="ARBA00023015"/>
    </source>
</evidence>
<dbReference type="SMART" id="SM00346">
    <property type="entry name" value="HTH_ICLR"/>
    <property type="match status" value="1"/>
</dbReference>
<dbReference type="RefSeq" id="WP_163572004.1">
    <property type="nucleotide sequence ID" value="NZ_BAAANY010000023.1"/>
</dbReference>
<dbReference type="PANTHER" id="PTHR30136">
    <property type="entry name" value="HELIX-TURN-HELIX TRANSCRIPTIONAL REGULATOR, ICLR FAMILY"/>
    <property type="match status" value="1"/>
</dbReference>
<gene>
    <name evidence="6" type="ORF">GCM10009765_58050</name>
</gene>
<evidence type="ECO:0000313" key="7">
    <source>
        <dbReference type="Proteomes" id="UP001500618"/>
    </source>
</evidence>
<organism evidence="6 7">
    <name type="scientific">Fodinicola feengrottensis</name>
    <dbReference type="NCBI Taxonomy" id="435914"/>
    <lineage>
        <taxon>Bacteria</taxon>
        <taxon>Bacillati</taxon>
        <taxon>Actinomycetota</taxon>
        <taxon>Actinomycetes</taxon>
        <taxon>Mycobacteriales</taxon>
        <taxon>Fodinicola</taxon>
    </lineage>
</organism>
<dbReference type="EMBL" id="BAAANY010000023">
    <property type="protein sequence ID" value="GAA1700902.1"/>
    <property type="molecule type" value="Genomic_DNA"/>
</dbReference>
<dbReference type="InterPro" id="IPR005471">
    <property type="entry name" value="Tscrpt_reg_IclR_N"/>
</dbReference>
<sequence>MSNSDSGRNPAALVQSVDRAVTVLELVAKHGEAGITEIATELGVHKSTVSRLLSVLESRGMVEQLGDRGKYVIGFGIVRLAGAATGRIDVARLGQVSCQELADQLGETVNIAILDEDSAINITQAHGSAAVSAQNWIGQRTPLHATSSGKVLLAHMPVDRRRRLLRRKLEEFTPRTITDADQLKQELERVVSDGYATCFEELELGMHAVAAPVLGQRGEIVGAISASGPAYRLPRRRIRQVADELAEVAGQLSEQLGYLA</sequence>
<dbReference type="InterPro" id="IPR029016">
    <property type="entry name" value="GAF-like_dom_sf"/>
</dbReference>
<dbReference type="Gene3D" id="1.10.10.10">
    <property type="entry name" value="Winged helix-like DNA-binding domain superfamily/Winged helix DNA-binding domain"/>
    <property type="match status" value="1"/>
</dbReference>
<keyword evidence="1" id="KW-0805">Transcription regulation</keyword>
<comment type="caution">
    <text evidence="6">The sequence shown here is derived from an EMBL/GenBank/DDBJ whole genome shotgun (WGS) entry which is preliminary data.</text>
</comment>
<dbReference type="Proteomes" id="UP001500618">
    <property type="component" value="Unassembled WGS sequence"/>
</dbReference>
<evidence type="ECO:0000256" key="2">
    <source>
        <dbReference type="ARBA" id="ARBA00023125"/>
    </source>
</evidence>
<keyword evidence="2" id="KW-0238">DNA-binding</keyword>
<name>A0ABP4U9U0_9ACTN</name>
<dbReference type="PROSITE" id="PS51077">
    <property type="entry name" value="HTH_ICLR"/>
    <property type="match status" value="1"/>
</dbReference>
<dbReference type="SUPFAM" id="SSF55781">
    <property type="entry name" value="GAF domain-like"/>
    <property type="match status" value="1"/>
</dbReference>
<feature type="domain" description="IclR-ED" evidence="5">
    <location>
        <begin position="76"/>
        <end position="258"/>
    </location>
</feature>
<dbReference type="PANTHER" id="PTHR30136:SF24">
    <property type="entry name" value="HTH-TYPE TRANSCRIPTIONAL REPRESSOR ALLR"/>
    <property type="match status" value="1"/>
</dbReference>